<dbReference type="InterPro" id="IPR019734">
    <property type="entry name" value="TPR_rpt"/>
</dbReference>
<keyword evidence="1" id="KW-0802">TPR repeat</keyword>
<evidence type="ECO:0000313" key="2">
    <source>
        <dbReference type="EMBL" id="SKC76814.1"/>
    </source>
</evidence>
<dbReference type="PROSITE" id="PS50005">
    <property type="entry name" value="TPR"/>
    <property type="match status" value="1"/>
</dbReference>
<dbReference type="SUPFAM" id="SSF48452">
    <property type="entry name" value="TPR-like"/>
    <property type="match status" value="1"/>
</dbReference>
<dbReference type="InterPro" id="IPR011990">
    <property type="entry name" value="TPR-like_helical_dom_sf"/>
</dbReference>
<name>A0A1T5LLR3_9BACT</name>
<dbReference type="EMBL" id="FUZU01000002">
    <property type="protein sequence ID" value="SKC76814.1"/>
    <property type="molecule type" value="Genomic_DNA"/>
</dbReference>
<accession>A0A1T5LLR3</accession>
<protein>
    <recommendedName>
        <fullName evidence="4">Tetratricopeptide repeat-containing protein</fullName>
    </recommendedName>
</protein>
<organism evidence="2 3">
    <name type="scientific">Ohtaekwangia koreensis</name>
    <dbReference type="NCBI Taxonomy" id="688867"/>
    <lineage>
        <taxon>Bacteria</taxon>
        <taxon>Pseudomonadati</taxon>
        <taxon>Bacteroidota</taxon>
        <taxon>Cytophagia</taxon>
        <taxon>Cytophagales</taxon>
        <taxon>Fulvivirgaceae</taxon>
        <taxon>Ohtaekwangia</taxon>
    </lineage>
</organism>
<dbReference type="SMART" id="SM00028">
    <property type="entry name" value="TPR"/>
    <property type="match status" value="3"/>
</dbReference>
<dbReference type="AlphaFoldDB" id="A0A1T5LLR3"/>
<reference evidence="2 3" key="1">
    <citation type="submission" date="2017-02" db="EMBL/GenBank/DDBJ databases">
        <authorList>
            <person name="Peterson S.W."/>
        </authorList>
    </citation>
    <scope>NUCLEOTIDE SEQUENCE [LARGE SCALE GENOMIC DNA]</scope>
    <source>
        <strain evidence="2 3">DSM 25262</strain>
    </source>
</reference>
<feature type="repeat" description="TPR" evidence="1">
    <location>
        <begin position="465"/>
        <end position="498"/>
    </location>
</feature>
<dbReference type="Proteomes" id="UP000190961">
    <property type="component" value="Unassembled WGS sequence"/>
</dbReference>
<gene>
    <name evidence="2" type="ORF">SAMN05660236_3470</name>
</gene>
<keyword evidence="3" id="KW-1185">Reference proteome</keyword>
<proteinExistence type="predicted"/>
<evidence type="ECO:0000313" key="3">
    <source>
        <dbReference type="Proteomes" id="UP000190961"/>
    </source>
</evidence>
<dbReference type="Gene3D" id="1.25.40.10">
    <property type="entry name" value="Tetratricopeptide repeat domain"/>
    <property type="match status" value="1"/>
</dbReference>
<evidence type="ECO:0000256" key="1">
    <source>
        <dbReference type="PROSITE-ProRule" id="PRU00339"/>
    </source>
</evidence>
<evidence type="ECO:0008006" key="4">
    <source>
        <dbReference type="Google" id="ProtNLM"/>
    </source>
</evidence>
<dbReference type="STRING" id="688867.SAMN05660236_3470"/>
<sequence length="509" mass="59449">MMLSSTLLAQAPDSLVRFNELTFYSEFERETFKRFQHKDVDIFALLMSNGSLLSDVKIKEGRDRFYDHVTIVGRETAEKKTGKRIKAIYDNLHSKFLMKYELKNRFEEIFYNGYYNCVSATALYALAFERLQIPYSIKEEPTHVYLVAYPQDERIVLETTSPLAGYYTLSDEFKQNYLQKLKDQKLISAQEYAMQDVKTLFDKYYFGQNTEVNLQQLAGLQYLNDALYKTEDKKHEEAFTQLEKAYILNPSQRIAQLLYYTGAQTFESRKEKDSTHAVLLSKLSRYTDLGVDQEMIVGEFARATQDLLFVKGKRDQYEQYYRILTRSITHQKLKDDLAYVYNYETGRLLYSQAKCKDALPYFEKTLFLKPNNLEAQGLFLASLAQTFNSKNSNQEIIKQLDDYNAKFSNLQANNHFNALRAMAYLVQFNMSYTTNKIAEGDKYKTLFESLATQYPDISINTELIGQSYSNAAVYYYRKGQVSKAKQFLSTGLKYAPNNYELITRQRMIK</sequence>